<dbReference type="Proteomes" id="UP000594220">
    <property type="component" value="Unplaced"/>
</dbReference>
<feature type="signal peptide" evidence="2">
    <location>
        <begin position="1"/>
        <end position="18"/>
    </location>
</feature>
<name>A0A7M4E4N8_CROPO</name>
<evidence type="ECO:0000313" key="4">
    <source>
        <dbReference type="Proteomes" id="UP000594220"/>
    </source>
</evidence>
<feature type="region of interest" description="Disordered" evidence="1">
    <location>
        <begin position="89"/>
        <end position="109"/>
    </location>
</feature>
<organism evidence="3 4">
    <name type="scientific">Crocodylus porosus</name>
    <name type="common">Saltwater crocodile</name>
    <name type="synonym">Estuarine crocodile</name>
    <dbReference type="NCBI Taxonomy" id="8502"/>
    <lineage>
        <taxon>Eukaryota</taxon>
        <taxon>Metazoa</taxon>
        <taxon>Chordata</taxon>
        <taxon>Craniata</taxon>
        <taxon>Vertebrata</taxon>
        <taxon>Euteleostomi</taxon>
        <taxon>Archelosauria</taxon>
        <taxon>Archosauria</taxon>
        <taxon>Crocodylia</taxon>
        <taxon>Longirostres</taxon>
        <taxon>Crocodylidae</taxon>
        <taxon>Crocodylus</taxon>
    </lineage>
</organism>
<dbReference type="Ensembl" id="ENSCPRT00005004786.1">
    <property type="protein sequence ID" value="ENSCPRP00005004081.1"/>
    <property type="gene ID" value="ENSCPRG00005002999.1"/>
</dbReference>
<reference evidence="3" key="2">
    <citation type="submission" date="2025-09" db="UniProtKB">
        <authorList>
            <consortium name="Ensembl"/>
        </authorList>
    </citation>
    <scope>IDENTIFICATION</scope>
</reference>
<evidence type="ECO:0000256" key="2">
    <source>
        <dbReference type="SAM" id="SignalP"/>
    </source>
</evidence>
<proteinExistence type="predicted"/>
<evidence type="ECO:0000313" key="3">
    <source>
        <dbReference type="Ensembl" id="ENSCPRP00005004081.1"/>
    </source>
</evidence>
<accession>A0A7M4E4N8</accession>
<evidence type="ECO:0000256" key="1">
    <source>
        <dbReference type="SAM" id="MobiDB-lite"/>
    </source>
</evidence>
<dbReference type="AlphaFoldDB" id="A0A7M4E4N8"/>
<keyword evidence="2" id="KW-0732">Signal</keyword>
<protein>
    <recommendedName>
        <fullName evidence="5">DOMON domain-containing protein</fullName>
    </recommendedName>
</protein>
<sequence length="205" mass="22285">MQTCWVVLLLPLLGAASTELPTTGTVPPQPTPSYAQALATAVNVYNQGSGVDIAFRVLEAESRDDWVSIGAPGGLLVENRLLDITKHRAPSFSSSPSEQEAKSTGLLQRPSFVGRPGTAAWPIFGGRIPCRGCLNGFRYGISGPERGLRGRPSLPGARPLPMHGRKDSWDPLDGLHRLLTRTLKRQGVFGGWSLSFSHRLHRRDR</sequence>
<feature type="chain" id="PRO_5029493598" description="DOMON domain-containing protein" evidence="2">
    <location>
        <begin position="19"/>
        <end position="205"/>
    </location>
</feature>
<reference evidence="3" key="1">
    <citation type="submission" date="2025-08" db="UniProtKB">
        <authorList>
            <consortium name="Ensembl"/>
        </authorList>
    </citation>
    <scope>IDENTIFICATION</scope>
</reference>
<evidence type="ECO:0008006" key="5">
    <source>
        <dbReference type="Google" id="ProtNLM"/>
    </source>
</evidence>
<keyword evidence="4" id="KW-1185">Reference proteome</keyword>